<comment type="caution">
    <text evidence="1">The sequence shown here is derived from an EMBL/GenBank/DDBJ whole genome shotgun (WGS) entry which is preliminary data.</text>
</comment>
<dbReference type="EMBL" id="CAJVQC010079544">
    <property type="protein sequence ID" value="CAG8817200.1"/>
    <property type="molecule type" value="Genomic_DNA"/>
</dbReference>
<feature type="non-terminal residue" evidence="1">
    <location>
        <position position="90"/>
    </location>
</feature>
<evidence type="ECO:0000313" key="2">
    <source>
        <dbReference type="Proteomes" id="UP000789920"/>
    </source>
</evidence>
<proteinExistence type="predicted"/>
<reference evidence="1" key="1">
    <citation type="submission" date="2021-06" db="EMBL/GenBank/DDBJ databases">
        <authorList>
            <person name="Kallberg Y."/>
            <person name="Tangrot J."/>
            <person name="Rosling A."/>
        </authorList>
    </citation>
    <scope>NUCLEOTIDE SEQUENCE</scope>
    <source>
        <strain evidence="1">MA461A</strain>
    </source>
</reference>
<dbReference type="Proteomes" id="UP000789920">
    <property type="component" value="Unassembled WGS sequence"/>
</dbReference>
<name>A0ACA9S012_9GLOM</name>
<gene>
    <name evidence="1" type="ORF">RPERSI_LOCUS24625</name>
</gene>
<accession>A0ACA9S012</accession>
<protein>
    <submittedName>
        <fullName evidence="1">1487_t:CDS:1</fullName>
    </submittedName>
</protein>
<keyword evidence="2" id="KW-1185">Reference proteome</keyword>
<organism evidence="1 2">
    <name type="scientific">Racocetra persica</name>
    <dbReference type="NCBI Taxonomy" id="160502"/>
    <lineage>
        <taxon>Eukaryota</taxon>
        <taxon>Fungi</taxon>
        <taxon>Fungi incertae sedis</taxon>
        <taxon>Mucoromycota</taxon>
        <taxon>Glomeromycotina</taxon>
        <taxon>Glomeromycetes</taxon>
        <taxon>Diversisporales</taxon>
        <taxon>Gigasporaceae</taxon>
        <taxon>Racocetra</taxon>
    </lineage>
</organism>
<feature type="non-terminal residue" evidence="1">
    <location>
        <position position="1"/>
    </location>
</feature>
<sequence>ESKGHNKCTEHFENIDHKAKYFNQEINYMKNCFGCVINMIKCLEERVQNLETRNSHQIVDTSVQLDSFDPNNPDEFIDMLLGIDERIQNL</sequence>
<evidence type="ECO:0000313" key="1">
    <source>
        <dbReference type="EMBL" id="CAG8817200.1"/>
    </source>
</evidence>